<reference evidence="2" key="1">
    <citation type="submission" date="2016-10" db="EMBL/GenBank/DDBJ databases">
        <authorList>
            <person name="Varghese N."/>
            <person name="Submissions S."/>
        </authorList>
    </citation>
    <scope>NUCLEOTIDE SEQUENCE [LARGE SCALE GENOMIC DNA]</scope>
    <source>
        <strain evidence="2">IBRC-M 10761</strain>
    </source>
</reference>
<accession>A0A1H7C8F7</accession>
<gene>
    <name evidence="1" type="ORF">SAMN05192553_1223</name>
</gene>
<evidence type="ECO:0000313" key="2">
    <source>
        <dbReference type="Proteomes" id="UP000199403"/>
    </source>
</evidence>
<organism evidence="1 2">
    <name type="scientific">Cyclobacterium xiamenense</name>
    <dbReference type="NCBI Taxonomy" id="1297121"/>
    <lineage>
        <taxon>Bacteria</taxon>
        <taxon>Pseudomonadati</taxon>
        <taxon>Bacteroidota</taxon>
        <taxon>Cytophagia</taxon>
        <taxon>Cytophagales</taxon>
        <taxon>Cyclobacteriaceae</taxon>
        <taxon>Cyclobacterium</taxon>
    </lineage>
</organism>
<proteinExistence type="predicted"/>
<protein>
    <submittedName>
        <fullName evidence="1">Uncharacterized protein</fullName>
    </submittedName>
</protein>
<dbReference type="STRING" id="1416801.SAMN05192553_1223"/>
<evidence type="ECO:0000313" key="1">
    <source>
        <dbReference type="EMBL" id="SEJ82890.1"/>
    </source>
</evidence>
<sequence length="97" mass="10750">MRFNPLLLLCVPRSSESAILISLHAVNEMMEPTHRSRFIGRGFKPPKGAIAVVLSVWEKIPPRVGSGMDRGDELTVTAEEVSRKCHILSKAVKVSIR</sequence>
<keyword evidence="2" id="KW-1185">Reference proteome</keyword>
<dbReference type="Proteomes" id="UP000199403">
    <property type="component" value="Unassembled WGS sequence"/>
</dbReference>
<dbReference type="AlphaFoldDB" id="A0A1H7C8F7"/>
<name>A0A1H7C8F7_9BACT</name>
<dbReference type="EMBL" id="FNZH01000022">
    <property type="protein sequence ID" value="SEJ82890.1"/>
    <property type="molecule type" value="Genomic_DNA"/>
</dbReference>